<comment type="caution">
    <text evidence="6">The sequence shown here is derived from an EMBL/GenBank/DDBJ whole genome shotgun (WGS) entry which is preliminary data.</text>
</comment>
<dbReference type="GO" id="GO:0016020">
    <property type="term" value="C:membrane"/>
    <property type="evidence" value="ECO:0007669"/>
    <property type="project" value="UniProtKB-SubCell"/>
</dbReference>
<keyword evidence="3 5" id="KW-1133">Transmembrane helix</keyword>
<dbReference type="RefSeq" id="WP_184404063.1">
    <property type="nucleotide sequence ID" value="NZ_JACHHJ010000002.1"/>
</dbReference>
<reference evidence="6 7" key="1">
    <citation type="submission" date="2020-08" db="EMBL/GenBank/DDBJ databases">
        <title>Genomic Encyclopedia of Type Strains, Phase IV (KMG-IV): sequencing the most valuable type-strain genomes for metagenomic binning, comparative biology and taxonomic classification.</title>
        <authorList>
            <person name="Goeker M."/>
        </authorList>
    </citation>
    <scope>NUCLEOTIDE SEQUENCE [LARGE SCALE GENOMIC DNA]</scope>
    <source>
        <strain evidence="6 7">DSM 21769</strain>
    </source>
</reference>
<dbReference type="Pfam" id="PF00860">
    <property type="entry name" value="Xan_ur_permease"/>
    <property type="match status" value="1"/>
</dbReference>
<evidence type="ECO:0000256" key="1">
    <source>
        <dbReference type="ARBA" id="ARBA00004141"/>
    </source>
</evidence>
<evidence type="ECO:0000256" key="3">
    <source>
        <dbReference type="ARBA" id="ARBA00022989"/>
    </source>
</evidence>
<feature type="transmembrane region" description="Helical" evidence="5">
    <location>
        <begin position="346"/>
        <end position="371"/>
    </location>
</feature>
<evidence type="ECO:0000313" key="7">
    <source>
        <dbReference type="Proteomes" id="UP000568839"/>
    </source>
</evidence>
<dbReference type="EMBL" id="JACHHJ010000002">
    <property type="protein sequence ID" value="MBB6450115.1"/>
    <property type="molecule type" value="Genomic_DNA"/>
</dbReference>
<organism evidence="6 7">
    <name type="scientific">Geomicrobium halophilum</name>
    <dbReference type="NCBI Taxonomy" id="549000"/>
    <lineage>
        <taxon>Bacteria</taxon>
        <taxon>Bacillati</taxon>
        <taxon>Bacillota</taxon>
        <taxon>Bacilli</taxon>
        <taxon>Bacillales</taxon>
        <taxon>Geomicrobium</taxon>
    </lineage>
</organism>
<gene>
    <name evidence="6" type="ORF">HNR44_002093</name>
</gene>
<name>A0A841PZT4_9BACL</name>
<feature type="transmembrane region" description="Helical" evidence="5">
    <location>
        <begin position="21"/>
        <end position="44"/>
    </location>
</feature>
<comment type="subcellular location">
    <subcellularLocation>
        <location evidence="1">Membrane</location>
        <topology evidence="1">Multi-pass membrane protein</topology>
    </subcellularLocation>
</comment>
<accession>A0A841PZT4</accession>
<feature type="transmembrane region" description="Helical" evidence="5">
    <location>
        <begin position="199"/>
        <end position="219"/>
    </location>
</feature>
<evidence type="ECO:0000256" key="2">
    <source>
        <dbReference type="ARBA" id="ARBA00022692"/>
    </source>
</evidence>
<keyword evidence="7" id="KW-1185">Reference proteome</keyword>
<dbReference type="GO" id="GO:0015205">
    <property type="term" value="F:nucleobase transmembrane transporter activity"/>
    <property type="evidence" value="ECO:0007669"/>
    <property type="project" value="UniProtKB-ARBA"/>
</dbReference>
<feature type="transmembrane region" description="Helical" evidence="5">
    <location>
        <begin position="146"/>
        <end position="163"/>
    </location>
</feature>
<feature type="transmembrane region" description="Helical" evidence="5">
    <location>
        <begin position="111"/>
        <end position="134"/>
    </location>
</feature>
<protein>
    <recommendedName>
        <fullName evidence="8">Permease family protein</fullName>
    </recommendedName>
</protein>
<proteinExistence type="predicted"/>
<feature type="transmembrane region" description="Helical" evidence="5">
    <location>
        <begin position="377"/>
        <end position="395"/>
    </location>
</feature>
<feature type="transmembrane region" description="Helical" evidence="5">
    <location>
        <begin position="407"/>
        <end position="433"/>
    </location>
</feature>
<keyword evidence="2 5" id="KW-0812">Transmembrane</keyword>
<keyword evidence="4 5" id="KW-0472">Membrane</keyword>
<sequence>MAKKREYGKYHPGLKWGPFTTRLPGVHVGISWPMLIQGAIISMATGGSLAPLMMEFFNVSFEVAWTTMSIQLFWVWSHTVLFGEPHAPGWITPALPLVIVFLGDYSPGTEAVHAMMAVMLVISVLFLFFGLTGLGDKFNRLVPNTLKAGIIMGAAISAFMSEFDRVQELPFTLISAWVAVLMVLYSIPFQKINNVKVKGLLAANALLVGFIAAGIVGSISGEIQFNIEWGIFIPQFGEMFATLTPYGVGLPSWEMILAAIPMALSIYILVFGDLLVADGLIRSAKKSRPDEKIDVNYTRTHYALTLRNLGYLLTGGAFIPLHGPIWTGVQVYVIERYKQGRKVMDSIFTGTINFHLLALPLGFLMPIISLILPLLDVALSLTLLLTGFACAYLAMSMVSTNVSRGMTLFIGVLTALQGPAWGLGVGVVMYILLMGINGRPPSMKSKYDTKEEQQM</sequence>
<feature type="transmembrane region" description="Helical" evidence="5">
    <location>
        <begin position="255"/>
        <end position="276"/>
    </location>
</feature>
<evidence type="ECO:0000256" key="4">
    <source>
        <dbReference type="ARBA" id="ARBA00023136"/>
    </source>
</evidence>
<feature type="transmembrane region" description="Helical" evidence="5">
    <location>
        <begin position="169"/>
        <end position="187"/>
    </location>
</feature>
<evidence type="ECO:0008006" key="8">
    <source>
        <dbReference type="Google" id="ProtNLM"/>
    </source>
</evidence>
<dbReference type="AlphaFoldDB" id="A0A841PZT4"/>
<dbReference type="InterPro" id="IPR006043">
    <property type="entry name" value="NCS2"/>
</dbReference>
<evidence type="ECO:0000256" key="5">
    <source>
        <dbReference type="SAM" id="Phobius"/>
    </source>
</evidence>
<dbReference type="Proteomes" id="UP000568839">
    <property type="component" value="Unassembled WGS sequence"/>
</dbReference>
<evidence type="ECO:0000313" key="6">
    <source>
        <dbReference type="EMBL" id="MBB6450115.1"/>
    </source>
</evidence>